<reference evidence="2" key="1">
    <citation type="submission" date="2023-11" db="EMBL/GenBank/DDBJ databases">
        <authorList>
            <person name="De Vega J J."/>
            <person name="De Vega J J."/>
        </authorList>
    </citation>
    <scope>NUCLEOTIDE SEQUENCE</scope>
</reference>
<organism evidence="2 3">
    <name type="scientific">Mycena citricolor</name>
    <dbReference type="NCBI Taxonomy" id="2018698"/>
    <lineage>
        <taxon>Eukaryota</taxon>
        <taxon>Fungi</taxon>
        <taxon>Dikarya</taxon>
        <taxon>Basidiomycota</taxon>
        <taxon>Agaricomycotina</taxon>
        <taxon>Agaricomycetes</taxon>
        <taxon>Agaricomycetidae</taxon>
        <taxon>Agaricales</taxon>
        <taxon>Marasmiineae</taxon>
        <taxon>Mycenaceae</taxon>
        <taxon>Mycena</taxon>
    </lineage>
</organism>
<feature type="compositionally biased region" description="Basic and acidic residues" evidence="1">
    <location>
        <begin position="68"/>
        <end position="81"/>
    </location>
</feature>
<feature type="region of interest" description="Disordered" evidence="1">
    <location>
        <begin position="60"/>
        <end position="81"/>
    </location>
</feature>
<dbReference type="AlphaFoldDB" id="A0AAD2K9F5"/>
<comment type="caution">
    <text evidence="2">The sequence shown here is derived from an EMBL/GenBank/DDBJ whole genome shotgun (WGS) entry which is preliminary data.</text>
</comment>
<gene>
    <name evidence="2" type="ORF">MYCIT1_LOCUS36853</name>
</gene>
<sequence length="81" mass="9376">MELKLQWSWSTTANRGRTTNLVVQRSLMRFARIFMFPSSSECVLDRRVHSLGRTRHIEVRHSGKHHERAGALKQRGEACAT</sequence>
<protein>
    <submittedName>
        <fullName evidence="2">Uncharacterized protein</fullName>
    </submittedName>
</protein>
<proteinExistence type="predicted"/>
<name>A0AAD2K9F5_9AGAR</name>
<dbReference type="EMBL" id="CAVNYO010000478">
    <property type="protein sequence ID" value="CAK5283929.1"/>
    <property type="molecule type" value="Genomic_DNA"/>
</dbReference>
<dbReference type="Proteomes" id="UP001295794">
    <property type="component" value="Unassembled WGS sequence"/>
</dbReference>
<evidence type="ECO:0000313" key="2">
    <source>
        <dbReference type="EMBL" id="CAK5283929.1"/>
    </source>
</evidence>
<accession>A0AAD2K9F5</accession>
<evidence type="ECO:0000313" key="3">
    <source>
        <dbReference type="Proteomes" id="UP001295794"/>
    </source>
</evidence>
<keyword evidence="3" id="KW-1185">Reference proteome</keyword>
<evidence type="ECO:0000256" key="1">
    <source>
        <dbReference type="SAM" id="MobiDB-lite"/>
    </source>
</evidence>